<evidence type="ECO:0000256" key="1">
    <source>
        <dbReference type="SAM" id="MobiDB-lite"/>
    </source>
</evidence>
<feature type="compositionally biased region" description="Polar residues" evidence="1">
    <location>
        <begin position="50"/>
        <end position="60"/>
    </location>
</feature>
<accession>A0ABP0YL82</accession>
<organism evidence="2 3">
    <name type="scientific">Citrullus colocynthis</name>
    <name type="common">colocynth</name>
    <dbReference type="NCBI Taxonomy" id="252529"/>
    <lineage>
        <taxon>Eukaryota</taxon>
        <taxon>Viridiplantae</taxon>
        <taxon>Streptophyta</taxon>
        <taxon>Embryophyta</taxon>
        <taxon>Tracheophyta</taxon>
        <taxon>Spermatophyta</taxon>
        <taxon>Magnoliopsida</taxon>
        <taxon>eudicotyledons</taxon>
        <taxon>Gunneridae</taxon>
        <taxon>Pentapetalae</taxon>
        <taxon>rosids</taxon>
        <taxon>fabids</taxon>
        <taxon>Cucurbitales</taxon>
        <taxon>Cucurbitaceae</taxon>
        <taxon>Benincaseae</taxon>
        <taxon>Citrullus</taxon>
    </lineage>
</organism>
<evidence type="ECO:0000313" key="3">
    <source>
        <dbReference type="Proteomes" id="UP001642487"/>
    </source>
</evidence>
<proteinExistence type="predicted"/>
<evidence type="ECO:0000313" key="2">
    <source>
        <dbReference type="EMBL" id="CAK9319821.1"/>
    </source>
</evidence>
<gene>
    <name evidence="2" type="ORF">CITCOLO1_LOCUS11839</name>
</gene>
<protein>
    <submittedName>
        <fullName evidence="2">Uncharacterized protein</fullName>
    </submittedName>
</protein>
<dbReference type="Proteomes" id="UP001642487">
    <property type="component" value="Chromosome 4"/>
</dbReference>
<feature type="region of interest" description="Disordered" evidence="1">
    <location>
        <begin position="40"/>
        <end position="62"/>
    </location>
</feature>
<keyword evidence="3" id="KW-1185">Reference proteome</keyword>
<reference evidence="2 3" key="1">
    <citation type="submission" date="2024-03" db="EMBL/GenBank/DDBJ databases">
        <authorList>
            <person name="Gkanogiannis A."/>
            <person name="Becerra Lopez-Lavalle L."/>
        </authorList>
    </citation>
    <scope>NUCLEOTIDE SEQUENCE [LARGE SCALE GENOMIC DNA]</scope>
</reference>
<name>A0ABP0YL82_9ROSI</name>
<sequence>MGILSLQLKAYLIHRKGWSHKALKMAEIVTPSSSRCSLLGQRDGDRNLRTKSTVSSSCQSDPPRTVPFPSPFPIFECILKF</sequence>
<dbReference type="EMBL" id="OZ021738">
    <property type="protein sequence ID" value="CAK9319821.1"/>
    <property type="molecule type" value="Genomic_DNA"/>
</dbReference>